<dbReference type="InterPro" id="IPR052031">
    <property type="entry name" value="Membrane_Transporter-Flippase"/>
</dbReference>
<feature type="transmembrane region" description="Helical" evidence="7">
    <location>
        <begin position="281"/>
        <end position="301"/>
    </location>
</feature>
<keyword evidence="9" id="KW-1185">Reference proteome</keyword>
<dbReference type="RefSeq" id="WP_002849513.1">
    <property type="nucleotide sequence ID" value="NZ_ADKM02000075.1"/>
</dbReference>
<dbReference type="PANTHER" id="PTHR43549">
    <property type="entry name" value="MULTIDRUG RESISTANCE PROTEIN YPNP-RELATED"/>
    <property type="match status" value="1"/>
</dbReference>
<evidence type="ECO:0000256" key="5">
    <source>
        <dbReference type="ARBA" id="ARBA00022989"/>
    </source>
</evidence>
<feature type="transmembrane region" description="Helical" evidence="7">
    <location>
        <begin position="167"/>
        <end position="186"/>
    </location>
</feature>
<reference evidence="8 9" key="1">
    <citation type="submission" date="2011-02" db="EMBL/GenBank/DDBJ databases">
        <authorList>
            <person name="Nelson K.E."/>
            <person name="Sutton G."/>
            <person name="Torralba M."/>
            <person name="Durkin S."/>
            <person name="Harkins D."/>
            <person name="Montgomery R."/>
            <person name="Ziemer C."/>
            <person name="Klaassens E."/>
            <person name="Ocuiv P."/>
            <person name="Morrison M."/>
        </authorList>
    </citation>
    <scope>NUCLEOTIDE SEQUENCE [LARGE SCALE GENOMIC DNA]</scope>
    <source>
        <strain evidence="8 9">8</strain>
    </source>
</reference>
<feature type="transmembrane region" description="Helical" evidence="7">
    <location>
        <begin position="321"/>
        <end position="343"/>
    </location>
</feature>
<dbReference type="STRING" id="246199.CUS_6760"/>
<dbReference type="PIRSF" id="PIRSF006603">
    <property type="entry name" value="DinF"/>
    <property type="match status" value="1"/>
</dbReference>
<dbReference type="PANTHER" id="PTHR43549:SF3">
    <property type="entry name" value="MULTIDRUG RESISTANCE PROTEIN YPNP-RELATED"/>
    <property type="match status" value="1"/>
</dbReference>
<keyword evidence="4 7" id="KW-0812">Transmembrane</keyword>
<feature type="transmembrane region" description="Helical" evidence="7">
    <location>
        <begin position="416"/>
        <end position="438"/>
    </location>
</feature>
<dbReference type="eggNOG" id="COG0534">
    <property type="taxonomic scope" value="Bacteria"/>
</dbReference>
<proteinExistence type="predicted"/>
<evidence type="ECO:0000313" key="9">
    <source>
        <dbReference type="Proteomes" id="UP000004259"/>
    </source>
</evidence>
<dbReference type="EMBL" id="ADKM02000075">
    <property type="protein sequence ID" value="EGC03252.1"/>
    <property type="molecule type" value="Genomic_DNA"/>
</dbReference>
<protein>
    <submittedName>
        <fullName evidence="8">MATE efflux family protein</fullName>
    </submittedName>
</protein>
<dbReference type="AlphaFoldDB" id="E9SBU5"/>
<evidence type="ECO:0000256" key="1">
    <source>
        <dbReference type="ARBA" id="ARBA00004651"/>
    </source>
</evidence>
<evidence type="ECO:0000256" key="3">
    <source>
        <dbReference type="ARBA" id="ARBA00022475"/>
    </source>
</evidence>
<keyword evidence="2" id="KW-0813">Transport</keyword>
<dbReference type="GO" id="GO:0015297">
    <property type="term" value="F:antiporter activity"/>
    <property type="evidence" value="ECO:0007669"/>
    <property type="project" value="InterPro"/>
</dbReference>
<evidence type="ECO:0000256" key="6">
    <source>
        <dbReference type="ARBA" id="ARBA00023136"/>
    </source>
</evidence>
<evidence type="ECO:0000256" key="2">
    <source>
        <dbReference type="ARBA" id="ARBA00022448"/>
    </source>
</evidence>
<dbReference type="Proteomes" id="UP000004259">
    <property type="component" value="Unassembled WGS sequence"/>
</dbReference>
<accession>E9SBU5</accession>
<dbReference type="InterPro" id="IPR002528">
    <property type="entry name" value="MATE_fam"/>
</dbReference>
<feature type="transmembrane region" description="Helical" evidence="7">
    <location>
        <begin position="12"/>
        <end position="31"/>
    </location>
</feature>
<feature type="transmembrane region" description="Helical" evidence="7">
    <location>
        <begin position="51"/>
        <end position="72"/>
    </location>
</feature>
<dbReference type="GO" id="GO:0042910">
    <property type="term" value="F:xenobiotic transmembrane transporter activity"/>
    <property type="evidence" value="ECO:0007669"/>
    <property type="project" value="InterPro"/>
</dbReference>
<comment type="caution">
    <text evidence="8">The sequence shown here is derived from an EMBL/GenBank/DDBJ whole genome shotgun (WGS) entry which is preliminary data.</text>
</comment>
<dbReference type="GO" id="GO:0005886">
    <property type="term" value="C:plasma membrane"/>
    <property type="evidence" value="ECO:0007669"/>
    <property type="project" value="UniProtKB-SubCell"/>
</dbReference>
<dbReference type="NCBIfam" id="TIGR00797">
    <property type="entry name" value="matE"/>
    <property type="match status" value="1"/>
</dbReference>
<feature type="transmembrane region" description="Helical" evidence="7">
    <location>
        <begin position="92"/>
        <end position="114"/>
    </location>
</feature>
<keyword evidence="6 7" id="KW-0472">Membrane</keyword>
<keyword evidence="5 7" id="KW-1133">Transmembrane helix</keyword>
<organism evidence="8 9">
    <name type="scientific">Ruminococcus albus 8</name>
    <dbReference type="NCBI Taxonomy" id="246199"/>
    <lineage>
        <taxon>Bacteria</taxon>
        <taxon>Bacillati</taxon>
        <taxon>Bacillota</taxon>
        <taxon>Clostridia</taxon>
        <taxon>Eubacteriales</taxon>
        <taxon>Oscillospiraceae</taxon>
        <taxon>Ruminococcus</taxon>
    </lineage>
</organism>
<dbReference type="Pfam" id="PF01554">
    <property type="entry name" value="MatE"/>
    <property type="match status" value="2"/>
</dbReference>
<keyword evidence="3" id="KW-1003">Cell membrane</keyword>
<dbReference type="OrthoDB" id="9776324at2"/>
<name>E9SBU5_RUMAL</name>
<gene>
    <name evidence="8" type="ORF">CUS_6760</name>
</gene>
<feature type="transmembrane region" description="Helical" evidence="7">
    <location>
        <begin position="234"/>
        <end position="261"/>
    </location>
</feature>
<evidence type="ECO:0000313" key="8">
    <source>
        <dbReference type="EMBL" id="EGC03252.1"/>
    </source>
</evidence>
<evidence type="ECO:0000256" key="4">
    <source>
        <dbReference type="ARBA" id="ARBA00022692"/>
    </source>
</evidence>
<sequence>MTTDMTKGSTLKNILTFCLPMTAGSLFQQLYNMVDSIIVGQYVGVEAFSAVGLVGSVMFLVIGTAVGMCSGFSIPIAQRFGAEDYKGMRKTLYNAVILAGIIALVLTSVTTVLAGDLLKIMSTPDELFSHAYNYLFVIFLGIPVTIFYNLLCSVLRALGDSKTPLRYLLISSVLNVILDIALIVGFKLGVAGAAIATVASQLIAGLLCLRHMIRNVAVISMEADEKKIDGRLMVNIFTIGMPMAFQFSITAVGSIILQTAVNKLGANSVAAMAAGQKIQNFIAQPMDTLGVTIATFGGQNLGAGRFDRIHKGAREVLAAEVIYAVLIGVFVFFFGDVLAQIFIKKDSEDYLLILENMRHFLRVTCLFYPVLGVLFLFRSLLQGLGFSAVTMLAGCMELVARCVVAFGFISRYGFNAAVFASPIAWAAAALLLSILYGFMIRKAERRLSAKPVPAAAQ</sequence>
<feature type="transmembrane region" description="Helical" evidence="7">
    <location>
        <begin position="384"/>
        <end position="410"/>
    </location>
</feature>
<evidence type="ECO:0000256" key="7">
    <source>
        <dbReference type="SAM" id="Phobius"/>
    </source>
</evidence>
<dbReference type="InterPro" id="IPR048279">
    <property type="entry name" value="MdtK-like"/>
</dbReference>
<dbReference type="CDD" id="cd13138">
    <property type="entry name" value="MATE_yoeA_like"/>
    <property type="match status" value="1"/>
</dbReference>
<feature type="transmembrane region" description="Helical" evidence="7">
    <location>
        <begin position="359"/>
        <end position="377"/>
    </location>
</feature>
<comment type="subcellular location">
    <subcellularLocation>
        <location evidence="1">Cell membrane</location>
        <topology evidence="1">Multi-pass membrane protein</topology>
    </subcellularLocation>
</comment>
<feature type="transmembrane region" description="Helical" evidence="7">
    <location>
        <begin position="134"/>
        <end position="155"/>
    </location>
</feature>
<feature type="transmembrane region" description="Helical" evidence="7">
    <location>
        <begin position="192"/>
        <end position="213"/>
    </location>
</feature>